<evidence type="ECO:0000256" key="5">
    <source>
        <dbReference type="ARBA" id="ARBA00031636"/>
    </source>
</evidence>
<protein>
    <recommendedName>
        <fullName evidence="3">Probable multidrug resistance protein NorM</fullName>
    </recommendedName>
    <alternativeName>
        <fullName evidence="5">Multidrug-efflux transporter</fullName>
    </alternativeName>
</protein>
<feature type="transmembrane region" description="Helical" evidence="7">
    <location>
        <begin position="552"/>
        <end position="571"/>
    </location>
</feature>
<dbReference type="CDD" id="cd13131">
    <property type="entry name" value="MATE_NorM_like"/>
    <property type="match status" value="1"/>
</dbReference>
<evidence type="ECO:0000256" key="3">
    <source>
        <dbReference type="ARBA" id="ARBA00020268"/>
    </source>
</evidence>
<comment type="function">
    <text evidence="1">Multidrug efflux pump.</text>
</comment>
<sequence>MSGTRTNGTSGTAESTGTNGTAGAAESAGTAEAASAASANGTAGTTGTSGTAASSGTAGAAESAGTNGASGAAESAGTNGTTGTAASAGTNGTAGAAESTGTNGTAGAAESAGTAEAARANGTTGTAGNGVGWWVRNSRALLRLALPLILTNFAYVALTTVDIVMLGRLGAVEIAAAGLAIALFNQLRTTGTGLVTGVGNLVAEARVRDDRERIGALLFAGFFWATVCGVVFCAVLLLIGPLLVLLGQDPEVVGKAGEFLTVLAPGMLPCLWFQNLRHFTTGLKRPGPLLAITLASVVVTIGLNYALIYGKFGLPAFGFVGVAIATVTVFLLSFLAFVAVVLRDGVLRPYLVSPGARRWSGDAVRSVWRLGLPISGTYASEAGFFSVLTLVIGTLGVDALAAQTVLNQIVYIVFMISAGLSHAASIHISEAAGADDYVTARRTGLLGTGWGVIAMLVVAVAYLAFPEPIVSLFISAEHAGNADILALTATGLLIAALMQVFDAAQNIGNGILRGIGDTAGPFRISLVGYWLIGLPAGCLLGVGAGWGVEGVWIGQTIGLAATAAILLVAFLRRADRLHRAAAGTSVPEPESS</sequence>
<evidence type="ECO:0000256" key="7">
    <source>
        <dbReference type="SAM" id="Phobius"/>
    </source>
</evidence>
<organism evidence="8 9">
    <name type="scientific">Streptomyces spongiicola</name>
    <dbReference type="NCBI Taxonomy" id="1690221"/>
    <lineage>
        <taxon>Bacteria</taxon>
        <taxon>Bacillati</taxon>
        <taxon>Actinomycetota</taxon>
        <taxon>Actinomycetes</taxon>
        <taxon>Kitasatosporales</taxon>
        <taxon>Streptomycetaceae</taxon>
        <taxon>Streptomyces</taxon>
    </lineage>
</organism>
<evidence type="ECO:0000313" key="9">
    <source>
        <dbReference type="Proteomes" id="UP000265354"/>
    </source>
</evidence>
<keyword evidence="7" id="KW-0812">Transmembrane</keyword>
<evidence type="ECO:0000256" key="1">
    <source>
        <dbReference type="ARBA" id="ARBA00003408"/>
    </source>
</evidence>
<feature type="transmembrane region" description="Helical" evidence="7">
    <location>
        <begin position="316"/>
        <end position="342"/>
    </location>
</feature>
<dbReference type="PANTHER" id="PTHR43298">
    <property type="entry name" value="MULTIDRUG RESISTANCE PROTEIN NORM-RELATED"/>
    <property type="match status" value="1"/>
</dbReference>
<keyword evidence="7" id="KW-0472">Membrane</keyword>
<feature type="transmembrane region" description="Helical" evidence="7">
    <location>
        <begin position="140"/>
        <end position="158"/>
    </location>
</feature>
<dbReference type="NCBIfam" id="TIGR00797">
    <property type="entry name" value="matE"/>
    <property type="match status" value="1"/>
</dbReference>
<evidence type="ECO:0000256" key="6">
    <source>
        <dbReference type="SAM" id="MobiDB-lite"/>
    </source>
</evidence>
<comment type="caution">
    <text evidence="8">The sequence shown here is derived from an EMBL/GenBank/DDBJ whole genome shotgun (WGS) entry which is preliminary data.</text>
</comment>
<evidence type="ECO:0000256" key="4">
    <source>
        <dbReference type="ARBA" id="ARBA00022448"/>
    </source>
</evidence>
<gene>
    <name evidence="8" type="ORF">SSP531S_39030</name>
</gene>
<dbReference type="GO" id="GO:0042910">
    <property type="term" value="F:xenobiotic transmembrane transporter activity"/>
    <property type="evidence" value="ECO:0007669"/>
    <property type="project" value="InterPro"/>
</dbReference>
<evidence type="ECO:0000256" key="2">
    <source>
        <dbReference type="ARBA" id="ARBA00010199"/>
    </source>
</evidence>
<dbReference type="Proteomes" id="UP000265354">
    <property type="component" value="Unassembled WGS sequence"/>
</dbReference>
<dbReference type="PANTHER" id="PTHR43298:SF2">
    <property type="entry name" value="FMN_FAD EXPORTER YEEO-RELATED"/>
    <property type="match status" value="1"/>
</dbReference>
<dbReference type="RefSeq" id="WP_245991388.1">
    <property type="nucleotide sequence ID" value="NZ_BGZL01000011.1"/>
</dbReference>
<evidence type="ECO:0000313" key="8">
    <source>
        <dbReference type="EMBL" id="GBQ02444.1"/>
    </source>
</evidence>
<dbReference type="GO" id="GO:0015297">
    <property type="term" value="F:antiporter activity"/>
    <property type="evidence" value="ECO:0007669"/>
    <property type="project" value="InterPro"/>
</dbReference>
<proteinExistence type="inferred from homology"/>
<name>A0A388T2E6_9ACTN</name>
<feature type="transmembrane region" description="Helical" evidence="7">
    <location>
        <begin position="524"/>
        <end position="546"/>
    </location>
</feature>
<dbReference type="GO" id="GO:0005886">
    <property type="term" value="C:plasma membrane"/>
    <property type="evidence" value="ECO:0007669"/>
    <property type="project" value="TreeGrafter"/>
</dbReference>
<dbReference type="InterPro" id="IPR002528">
    <property type="entry name" value="MATE_fam"/>
</dbReference>
<dbReference type="AlphaFoldDB" id="A0A388T2E6"/>
<accession>A0A388T2E6</accession>
<dbReference type="InterPro" id="IPR050222">
    <property type="entry name" value="MATE_MdtK"/>
</dbReference>
<feature type="transmembrane region" description="Helical" evidence="7">
    <location>
        <begin position="378"/>
        <end position="397"/>
    </location>
</feature>
<feature type="region of interest" description="Disordered" evidence="6">
    <location>
        <begin position="1"/>
        <end position="123"/>
    </location>
</feature>
<feature type="transmembrane region" description="Helical" evidence="7">
    <location>
        <begin position="444"/>
        <end position="464"/>
    </location>
</feature>
<keyword evidence="7" id="KW-1133">Transmembrane helix</keyword>
<feature type="transmembrane region" description="Helical" evidence="7">
    <location>
        <begin position="259"/>
        <end position="276"/>
    </location>
</feature>
<dbReference type="EMBL" id="BGZL01000011">
    <property type="protein sequence ID" value="GBQ02444.1"/>
    <property type="molecule type" value="Genomic_DNA"/>
</dbReference>
<feature type="transmembrane region" description="Helical" evidence="7">
    <location>
        <begin position="409"/>
        <end position="432"/>
    </location>
</feature>
<reference evidence="8 9" key="1">
    <citation type="submission" date="2018-07" db="EMBL/GenBank/DDBJ databases">
        <title>Whole Genome Shotgun Sequence of Streptomyces spongiicola strain 531S.</title>
        <authorList>
            <person name="Dohra H."/>
            <person name="Kodani S."/>
        </authorList>
    </citation>
    <scope>NUCLEOTIDE SEQUENCE [LARGE SCALE GENOMIC DNA]</scope>
    <source>
        <strain evidence="8 9">531S</strain>
    </source>
</reference>
<feature type="transmembrane region" description="Helical" evidence="7">
    <location>
        <begin position="484"/>
        <end position="504"/>
    </location>
</feature>
<feature type="transmembrane region" description="Helical" evidence="7">
    <location>
        <begin position="216"/>
        <end position="239"/>
    </location>
</feature>
<keyword evidence="4" id="KW-0813">Transport</keyword>
<dbReference type="Pfam" id="PF01554">
    <property type="entry name" value="MatE"/>
    <property type="match status" value="2"/>
</dbReference>
<feature type="transmembrane region" description="Helical" evidence="7">
    <location>
        <begin position="288"/>
        <end position="310"/>
    </location>
</feature>
<comment type="similarity">
    <text evidence="2">Belongs to the multi antimicrobial extrusion (MATE) (TC 2.A.66.1) family.</text>
</comment>